<feature type="domain" description="TOG" evidence="6">
    <location>
        <begin position="1"/>
        <end position="247"/>
    </location>
</feature>
<dbReference type="EMBL" id="LT598487">
    <property type="protein sequence ID" value="SCV99646.1"/>
    <property type="molecule type" value="Genomic_DNA"/>
</dbReference>
<dbReference type="InterPro" id="IPR045110">
    <property type="entry name" value="XMAP215"/>
</dbReference>
<feature type="domain" description="TOG" evidence="6">
    <location>
        <begin position="301"/>
        <end position="546"/>
    </location>
</feature>
<dbReference type="GO" id="GO:0061863">
    <property type="term" value="F:microtubule plus end polymerase"/>
    <property type="evidence" value="ECO:0007669"/>
    <property type="project" value="InterPro"/>
</dbReference>
<dbReference type="GO" id="GO:0051010">
    <property type="term" value="F:microtubule plus-end binding"/>
    <property type="evidence" value="ECO:0007669"/>
    <property type="project" value="InterPro"/>
</dbReference>
<comment type="subcellular location">
    <subcellularLocation>
        <location evidence="1">Cytoplasm</location>
        <location evidence="1">Cytoskeleton</location>
        <location evidence="1">Microtubule organizing center</location>
        <location evidence="1">Spindle pole body</location>
    </subcellularLocation>
</comment>
<dbReference type="STRING" id="4955.A0A1G4M728"/>
<name>A0A1G4M728_LACFM</name>
<dbReference type="Proteomes" id="UP000190831">
    <property type="component" value="Chromosome A"/>
</dbReference>
<dbReference type="Pfam" id="PF21042">
    <property type="entry name" value="Stu2_CTS"/>
    <property type="match status" value="1"/>
</dbReference>
<feature type="compositionally biased region" description="Polar residues" evidence="5">
    <location>
        <begin position="732"/>
        <end position="752"/>
    </location>
</feature>
<organism evidence="7 8">
    <name type="scientific">Lachancea fermentati</name>
    <name type="common">Zygosaccharomyces fermentati</name>
    <dbReference type="NCBI Taxonomy" id="4955"/>
    <lineage>
        <taxon>Eukaryota</taxon>
        <taxon>Fungi</taxon>
        <taxon>Dikarya</taxon>
        <taxon>Ascomycota</taxon>
        <taxon>Saccharomycotina</taxon>
        <taxon>Saccharomycetes</taxon>
        <taxon>Saccharomycetales</taxon>
        <taxon>Saccharomycetaceae</taxon>
        <taxon>Lachancea</taxon>
    </lineage>
</organism>
<dbReference type="InterPro" id="IPR048492">
    <property type="entry name" value="Stu2_CTS"/>
</dbReference>
<dbReference type="GO" id="GO:0051315">
    <property type="term" value="P:attachment of mitotic spindle microtubules to kinetochore"/>
    <property type="evidence" value="ECO:0007669"/>
    <property type="project" value="UniProtKB-ARBA"/>
</dbReference>
<dbReference type="GO" id="GO:0000776">
    <property type="term" value="C:kinetochore"/>
    <property type="evidence" value="ECO:0007669"/>
    <property type="project" value="UniProtKB-ARBA"/>
</dbReference>
<evidence type="ECO:0000256" key="1">
    <source>
        <dbReference type="ARBA" id="ARBA00004317"/>
    </source>
</evidence>
<evidence type="ECO:0000256" key="5">
    <source>
        <dbReference type="SAM" id="MobiDB-lite"/>
    </source>
</evidence>
<dbReference type="GO" id="GO:1990498">
    <property type="term" value="C:mitotic spindle microtubule"/>
    <property type="evidence" value="ECO:0007669"/>
    <property type="project" value="UniProtKB-ARBA"/>
</dbReference>
<evidence type="ECO:0000259" key="6">
    <source>
        <dbReference type="SMART" id="SM01349"/>
    </source>
</evidence>
<dbReference type="Gene3D" id="1.25.10.10">
    <property type="entry name" value="Leucine-rich Repeat Variant"/>
    <property type="match status" value="2"/>
</dbReference>
<dbReference type="OrthoDB" id="205662at2759"/>
<evidence type="ECO:0000256" key="3">
    <source>
        <dbReference type="ARBA" id="ARBA00023212"/>
    </source>
</evidence>
<feature type="coiled-coil region" evidence="4">
    <location>
        <begin position="636"/>
        <end position="670"/>
    </location>
</feature>
<dbReference type="GO" id="GO:0005881">
    <property type="term" value="C:cytoplasmic microtubule"/>
    <property type="evidence" value="ECO:0007669"/>
    <property type="project" value="UniProtKB-ARBA"/>
</dbReference>
<dbReference type="GO" id="GO:1990571">
    <property type="term" value="P:meiotic centromere clustering"/>
    <property type="evidence" value="ECO:0007669"/>
    <property type="project" value="UniProtKB-ARBA"/>
</dbReference>
<dbReference type="FunFam" id="1.25.10.10:FF:000019">
    <property type="entry name" value="Cytoskeleton-associated protein 5"/>
    <property type="match status" value="1"/>
</dbReference>
<dbReference type="SMART" id="SM01349">
    <property type="entry name" value="TOG"/>
    <property type="match status" value="2"/>
</dbReference>
<keyword evidence="8" id="KW-1185">Reference proteome</keyword>
<feature type="compositionally biased region" description="Low complexity" evidence="5">
    <location>
        <begin position="562"/>
        <end position="574"/>
    </location>
</feature>
<dbReference type="GO" id="GO:0099070">
    <property type="term" value="C:static microtubule bundle"/>
    <property type="evidence" value="ECO:0007669"/>
    <property type="project" value="UniProtKB-ARBA"/>
</dbReference>
<dbReference type="AlphaFoldDB" id="A0A1G4M728"/>
<reference evidence="7 8" key="1">
    <citation type="submission" date="2016-03" db="EMBL/GenBank/DDBJ databases">
        <authorList>
            <person name="Devillers H."/>
        </authorList>
    </citation>
    <scope>NUCLEOTIDE SEQUENCE [LARGE SCALE GENOMIC DNA]</scope>
    <source>
        <strain evidence="7">CBS 6772</strain>
    </source>
</reference>
<feature type="compositionally biased region" description="Polar residues" evidence="5">
    <location>
        <begin position="766"/>
        <end position="788"/>
    </location>
</feature>
<evidence type="ECO:0000313" key="7">
    <source>
        <dbReference type="EMBL" id="SCV99646.1"/>
    </source>
</evidence>
<dbReference type="GO" id="GO:0044732">
    <property type="term" value="C:mitotic spindle pole body"/>
    <property type="evidence" value="ECO:0007669"/>
    <property type="project" value="UniProtKB-ARBA"/>
</dbReference>
<dbReference type="GO" id="GO:0000022">
    <property type="term" value="P:mitotic spindle elongation"/>
    <property type="evidence" value="ECO:0007669"/>
    <property type="project" value="UniProtKB-ARBA"/>
</dbReference>
<dbReference type="GO" id="GO:0046785">
    <property type="term" value="P:microtubule polymerization"/>
    <property type="evidence" value="ECO:0007669"/>
    <property type="project" value="InterPro"/>
</dbReference>
<dbReference type="InterPro" id="IPR016024">
    <property type="entry name" value="ARM-type_fold"/>
</dbReference>
<dbReference type="InterPro" id="IPR048491">
    <property type="entry name" value="XMAP215_CLASP_TOG"/>
</dbReference>
<gene>
    <name evidence="7" type="ORF">LAFE_0A07778G</name>
</gene>
<keyword evidence="3" id="KW-0206">Cytoskeleton</keyword>
<dbReference type="Pfam" id="PF21041">
    <property type="entry name" value="XMAP215_CLASP_TOG"/>
    <property type="match status" value="2"/>
</dbReference>
<feature type="region of interest" description="Disordered" evidence="5">
    <location>
        <begin position="562"/>
        <end position="633"/>
    </location>
</feature>
<evidence type="ECO:0000313" key="8">
    <source>
        <dbReference type="Proteomes" id="UP000190831"/>
    </source>
</evidence>
<keyword evidence="4" id="KW-0175">Coiled coil</keyword>
<protein>
    <submittedName>
        <fullName evidence="7">LAFE_0A07778g1_1</fullName>
    </submittedName>
</protein>
<sequence length="872" mass="98445">MAEQDDSDFTALPLGERAVHKLWKARMHAYQELNSLFQKSSTMSVSPDVSKYWINPDLFATYITDSNVVAQEQAILALNALLEYVTELPAIPKSENLRLTWIPLLAEKGLGSSRPNTKNKTIECILLLVSLDSSVQQTIELIEPFFSNKLPRLVASCVGCINTMIESFGLININNMQSFLLQLLEPIPKLSSHADRNVRSNTMNLILEIYKWIGRDLLQDLLLENLKPIQQRDLDKMFQKYEGTIPPQSQPKLFQWQKDLEKEAQESGPDKDGDTLMGDQLSTIPSKADADALGSQIDPFDILPSTSILDKFPEDFQTRISSSKWKDRVEVLEEILNNLLIPAKKLQSKNQDYSEFLRSLSHVIQKDANVQAVTIAAILIQQLCLKLKSNFTKSYGTIVLDPLLERTKEKKPSVSEAICAALDYIAEVCGIDECLEETLNHMKHKIPQIRMECTKFLTRMLKTWKPQSRNLQDEFVIKMIPDMSIVILKIVNDTQPTIRETGFECLATLMKLVGEREVSETLEKLDNLKRKKVYEYYEKVEVLGSLQERPPTRSATMEMVPSIKSSISTKSSPIANRPANLNRGNLPSLRKPSSTLPSKRGPTSPLRTEKTFESPQSAYSRSKSRLTTRSLTTESASTLNHRAVNLDIELDDLRKQKQKWLKERQEILAKFDNFQTRTSQLSEENTMLQQQVSNLQSSLHEKTLELRSKDLQVARLQDRVSALETELEASSRLPSSNYGVRSVSSERPSSGGLSHPIPGTPPPRFTNFSADRPSSSLSIQNRPSSSGAPASDVNEKFSPVTSRRFRSPSESSDDLPHRVNSLQLNSADKSQGLSSTFVNDESWRRAAEVTSQLKARIERMRAKTRGMSSEMR</sequence>
<feature type="region of interest" description="Disordered" evidence="5">
    <location>
        <begin position="725"/>
        <end position="817"/>
    </location>
</feature>
<dbReference type="OMA" id="ACLNTIM"/>
<accession>A0A1G4M728</accession>
<dbReference type="InterPro" id="IPR034085">
    <property type="entry name" value="TOG"/>
</dbReference>
<dbReference type="PANTHER" id="PTHR12609">
    <property type="entry name" value="MICROTUBULE ASSOCIATED PROTEIN XMAP215"/>
    <property type="match status" value="1"/>
</dbReference>
<evidence type="ECO:0000256" key="4">
    <source>
        <dbReference type="SAM" id="Coils"/>
    </source>
</evidence>
<proteinExistence type="predicted"/>
<dbReference type="SUPFAM" id="SSF48371">
    <property type="entry name" value="ARM repeat"/>
    <property type="match status" value="1"/>
</dbReference>
<evidence type="ECO:0000256" key="2">
    <source>
        <dbReference type="ARBA" id="ARBA00022490"/>
    </source>
</evidence>
<dbReference type="GO" id="GO:0030951">
    <property type="term" value="P:establishment or maintenance of microtubule cytoskeleton polarity"/>
    <property type="evidence" value="ECO:0007669"/>
    <property type="project" value="InterPro"/>
</dbReference>
<keyword evidence="2" id="KW-0963">Cytoplasm</keyword>
<dbReference type="InterPro" id="IPR011989">
    <property type="entry name" value="ARM-like"/>
</dbReference>